<dbReference type="Proteomes" id="UP000518206">
    <property type="component" value="Unassembled WGS sequence"/>
</dbReference>
<dbReference type="InterPro" id="IPR046281">
    <property type="entry name" value="DUF6318"/>
</dbReference>
<name>A0A7W4UIQ8_9CELL</name>
<feature type="region of interest" description="Disordered" evidence="1">
    <location>
        <begin position="40"/>
        <end position="81"/>
    </location>
</feature>
<reference evidence="3 4" key="2">
    <citation type="submission" date="2020-08" db="EMBL/GenBank/DDBJ databases">
        <authorList>
            <person name="Partida-Martinez L."/>
            <person name="Huntemann M."/>
            <person name="Clum A."/>
            <person name="Wang J."/>
            <person name="Palaniappan K."/>
            <person name="Ritter S."/>
            <person name="Chen I.-M."/>
            <person name="Stamatis D."/>
            <person name="Reddy T."/>
            <person name="O'Malley R."/>
            <person name="Daum C."/>
            <person name="Shapiro N."/>
            <person name="Ivanova N."/>
            <person name="Kyrpides N."/>
            <person name="Woyke T."/>
        </authorList>
    </citation>
    <scope>NUCLEOTIDE SEQUENCE [LARGE SCALE GENOMIC DNA]</scope>
    <source>
        <strain evidence="3 4">RAS26</strain>
    </source>
</reference>
<dbReference type="RefSeq" id="WP_183297672.1">
    <property type="nucleotide sequence ID" value="NZ_JACHVX010000006.1"/>
</dbReference>
<dbReference type="AlphaFoldDB" id="A0A7W4UIQ8"/>
<accession>A0A7W4UIQ8</accession>
<dbReference type="EMBL" id="JACHVX010000006">
    <property type="protein sequence ID" value="MBB2924921.1"/>
    <property type="molecule type" value="Genomic_DNA"/>
</dbReference>
<comment type="caution">
    <text evidence="3">The sequence shown here is derived from an EMBL/GenBank/DDBJ whole genome shotgun (WGS) entry which is preliminary data.</text>
</comment>
<protein>
    <recommendedName>
        <fullName evidence="2">DUF6318 domain-containing protein</fullName>
    </recommendedName>
</protein>
<reference evidence="3 4" key="1">
    <citation type="submission" date="2020-08" db="EMBL/GenBank/DDBJ databases">
        <title>The Agave Microbiome: Exploring the role of microbial communities in plant adaptations to desert environments.</title>
        <authorList>
            <person name="Partida-Martinez L.P."/>
        </authorList>
    </citation>
    <scope>NUCLEOTIDE SEQUENCE [LARGE SCALE GENOMIC DNA]</scope>
    <source>
        <strain evidence="3 4">RAS26</strain>
    </source>
</reference>
<proteinExistence type="predicted"/>
<feature type="compositionally biased region" description="Low complexity" evidence="1">
    <location>
        <begin position="42"/>
        <end position="59"/>
    </location>
</feature>
<gene>
    <name evidence="3" type="ORF">FHR80_003857</name>
</gene>
<organism evidence="3 4">
    <name type="scientific">Cellulomonas cellasea</name>
    <dbReference type="NCBI Taxonomy" id="43670"/>
    <lineage>
        <taxon>Bacteria</taxon>
        <taxon>Bacillati</taxon>
        <taxon>Actinomycetota</taxon>
        <taxon>Actinomycetes</taxon>
        <taxon>Micrococcales</taxon>
        <taxon>Cellulomonadaceae</taxon>
        <taxon>Cellulomonas</taxon>
    </lineage>
</organism>
<evidence type="ECO:0000259" key="2">
    <source>
        <dbReference type="Pfam" id="PF19843"/>
    </source>
</evidence>
<evidence type="ECO:0000256" key="1">
    <source>
        <dbReference type="SAM" id="MobiDB-lite"/>
    </source>
</evidence>
<dbReference type="Pfam" id="PF19843">
    <property type="entry name" value="DUF6318"/>
    <property type="match status" value="1"/>
</dbReference>
<evidence type="ECO:0000313" key="4">
    <source>
        <dbReference type="Proteomes" id="UP000518206"/>
    </source>
</evidence>
<evidence type="ECO:0000313" key="3">
    <source>
        <dbReference type="EMBL" id="MBB2924921.1"/>
    </source>
</evidence>
<feature type="domain" description="DUF6318" evidence="2">
    <location>
        <begin position="62"/>
        <end position="204"/>
    </location>
</feature>
<sequence>MPLPRAADDARRPARRRRLAGASYGGAIGALALSMLTSCSGEPAAEPTPTSTASASPTADPTPTPTTTPEPERPAAMDDPGVDGAVAAATYFLSLYPYVYNTGDLTAWKALSHPECVFCASVVTNVEAMHAKGNHQEGTDTTVSSARAQEIEPGALYAVDMTVSQGPAVELDRNGAVVEEDPSTTESVMHVAVQRAGSVWVIRECEVESVA</sequence>